<protein>
    <submittedName>
        <fullName evidence="3">YHYH protein</fullName>
    </submittedName>
</protein>
<accession>A0A853I3C8</accession>
<dbReference type="AlphaFoldDB" id="A0A853I3C8"/>
<dbReference type="InterPro" id="IPR025924">
    <property type="entry name" value="YHYH_dom"/>
</dbReference>
<sequence>MLVKNILLILTSLSVSSSQAVAYNNMHVDKEYNHLPILDPVYYNISNFIKNISLVDCTLNNGRKTQCFELKVKSTPINDGPYCPETLDDIGGIYIYDGKTNPGLRLLDKMFFINMEIDGYDIVDENENIRKYFMRLDKQAPPPDQQYDYCIEAEKDINLQLTYKIPAYPEFANKVTPMASAIDIVGLSLHGLPVNGLPPSVVKGPNNIGGGSVPALDPCGGHILDGFYHSHIIPETINEKLLRNHIFEVQCESIPQKYESQLTGYAMDGFPIYGRKEITGLPPQNLDKCNGHVGATFHYPFGIYHYHAVYNEDVDIPRCLSGELAKEQLVVE</sequence>
<feature type="chain" id="PRO_5032786736" evidence="1">
    <location>
        <begin position="23"/>
        <end position="332"/>
    </location>
</feature>
<evidence type="ECO:0000313" key="3">
    <source>
        <dbReference type="EMBL" id="NYZ67109.1"/>
    </source>
</evidence>
<dbReference type="Pfam" id="PF14240">
    <property type="entry name" value="YHYH"/>
    <property type="match status" value="1"/>
</dbReference>
<feature type="signal peptide" evidence="1">
    <location>
        <begin position="1"/>
        <end position="22"/>
    </location>
</feature>
<dbReference type="RefSeq" id="WP_180569131.1">
    <property type="nucleotide sequence ID" value="NZ_JACCKB010000021.1"/>
</dbReference>
<gene>
    <name evidence="3" type="ORF">H0A36_13900</name>
</gene>
<evidence type="ECO:0000259" key="2">
    <source>
        <dbReference type="Pfam" id="PF14240"/>
    </source>
</evidence>
<feature type="domain" description="YHYH" evidence="2">
    <location>
        <begin position="162"/>
        <end position="276"/>
    </location>
</feature>
<evidence type="ECO:0000313" key="4">
    <source>
        <dbReference type="Proteomes" id="UP000569732"/>
    </source>
</evidence>
<keyword evidence="4" id="KW-1185">Reference proteome</keyword>
<keyword evidence="1" id="KW-0732">Signal</keyword>
<reference evidence="3 4" key="1">
    <citation type="submission" date="2020-07" db="EMBL/GenBank/DDBJ databases">
        <title>Endozoicomonas sp. nov., isolated from sediment.</title>
        <authorList>
            <person name="Gu T."/>
        </authorList>
    </citation>
    <scope>NUCLEOTIDE SEQUENCE [LARGE SCALE GENOMIC DNA]</scope>
    <source>
        <strain evidence="3 4">SM1973</strain>
    </source>
</reference>
<comment type="caution">
    <text evidence="3">The sequence shown here is derived from an EMBL/GenBank/DDBJ whole genome shotgun (WGS) entry which is preliminary data.</text>
</comment>
<organism evidence="3 4">
    <name type="scientific">Spartinivicinus marinus</name>
    <dbReference type="NCBI Taxonomy" id="2994442"/>
    <lineage>
        <taxon>Bacteria</taxon>
        <taxon>Pseudomonadati</taxon>
        <taxon>Pseudomonadota</taxon>
        <taxon>Gammaproteobacteria</taxon>
        <taxon>Oceanospirillales</taxon>
        <taxon>Zooshikellaceae</taxon>
        <taxon>Spartinivicinus</taxon>
    </lineage>
</organism>
<dbReference type="Proteomes" id="UP000569732">
    <property type="component" value="Unassembled WGS sequence"/>
</dbReference>
<name>A0A853I3C8_9GAMM</name>
<proteinExistence type="predicted"/>
<dbReference type="EMBL" id="JACCKB010000021">
    <property type="protein sequence ID" value="NYZ67109.1"/>
    <property type="molecule type" value="Genomic_DNA"/>
</dbReference>
<evidence type="ECO:0000256" key="1">
    <source>
        <dbReference type="SAM" id="SignalP"/>
    </source>
</evidence>